<evidence type="ECO:0000256" key="8">
    <source>
        <dbReference type="ARBA" id="ARBA00023136"/>
    </source>
</evidence>
<evidence type="ECO:0000256" key="10">
    <source>
        <dbReference type="SAM" id="Phobius"/>
    </source>
</evidence>
<keyword evidence="6 10" id="KW-1133">Transmembrane helix</keyword>
<feature type="transmembrane region" description="Helical" evidence="10">
    <location>
        <begin position="373"/>
        <end position="392"/>
    </location>
</feature>
<proteinExistence type="predicted"/>
<dbReference type="InterPro" id="IPR050222">
    <property type="entry name" value="MATE_MdtK"/>
</dbReference>
<dbReference type="NCBIfam" id="TIGR00797">
    <property type="entry name" value="matE"/>
    <property type="match status" value="1"/>
</dbReference>
<comment type="subcellular location">
    <subcellularLocation>
        <location evidence="1">Cell membrane</location>
        <topology evidence="1">Multi-pass membrane protein</topology>
    </subcellularLocation>
</comment>
<feature type="transmembrane region" description="Helical" evidence="10">
    <location>
        <begin position="88"/>
        <end position="111"/>
    </location>
</feature>
<evidence type="ECO:0000313" key="11">
    <source>
        <dbReference type="EMBL" id="AUX48212.1"/>
    </source>
</evidence>
<dbReference type="Proteomes" id="UP000238348">
    <property type="component" value="Chromosome"/>
</dbReference>
<feature type="transmembrane region" description="Helical" evidence="10">
    <location>
        <begin position="295"/>
        <end position="317"/>
    </location>
</feature>
<feature type="transmembrane region" description="Helical" evidence="10">
    <location>
        <begin position="404"/>
        <end position="426"/>
    </location>
</feature>
<dbReference type="InterPro" id="IPR002528">
    <property type="entry name" value="MATE_fam"/>
</dbReference>
<feature type="transmembrane region" description="Helical" evidence="10">
    <location>
        <begin position="7"/>
        <end position="28"/>
    </location>
</feature>
<name>A0A2L0F9P8_SORCE</name>
<feature type="transmembrane region" description="Helical" evidence="10">
    <location>
        <begin position="187"/>
        <end position="211"/>
    </location>
</feature>
<feature type="transmembrane region" description="Helical" evidence="10">
    <location>
        <begin position="48"/>
        <end position="68"/>
    </location>
</feature>
<dbReference type="Pfam" id="PF01554">
    <property type="entry name" value="MatE"/>
    <property type="match status" value="2"/>
</dbReference>
<keyword evidence="5 10" id="KW-0812">Transmembrane</keyword>
<keyword evidence="3" id="KW-0050">Antiport</keyword>
<dbReference type="GO" id="GO:0015297">
    <property type="term" value="F:antiporter activity"/>
    <property type="evidence" value="ECO:0007669"/>
    <property type="project" value="UniProtKB-KW"/>
</dbReference>
<reference evidence="11 12" key="1">
    <citation type="submission" date="2015-09" db="EMBL/GenBank/DDBJ databases">
        <title>Sorangium comparison.</title>
        <authorList>
            <person name="Zaburannyi N."/>
            <person name="Bunk B."/>
            <person name="Overmann J."/>
            <person name="Mueller R."/>
        </authorList>
    </citation>
    <scope>NUCLEOTIDE SEQUENCE [LARGE SCALE GENOMIC DNA]</scope>
    <source>
        <strain evidence="11 12">So ce26</strain>
    </source>
</reference>
<keyword evidence="4" id="KW-1003">Cell membrane</keyword>
<dbReference type="AlphaFoldDB" id="A0A2L0F9P8"/>
<keyword evidence="8 10" id="KW-0472">Membrane</keyword>
<dbReference type="GO" id="GO:0042910">
    <property type="term" value="F:xenobiotic transmembrane transporter activity"/>
    <property type="evidence" value="ECO:0007669"/>
    <property type="project" value="InterPro"/>
</dbReference>
<evidence type="ECO:0000256" key="7">
    <source>
        <dbReference type="ARBA" id="ARBA00023065"/>
    </source>
</evidence>
<evidence type="ECO:0000256" key="5">
    <source>
        <dbReference type="ARBA" id="ARBA00022692"/>
    </source>
</evidence>
<keyword evidence="7" id="KW-0406">Ion transport</keyword>
<evidence type="ECO:0000256" key="9">
    <source>
        <dbReference type="ARBA" id="ARBA00031636"/>
    </source>
</evidence>
<feature type="transmembrane region" description="Helical" evidence="10">
    <location>
        <begin position="329"/>
        <end position="353"/>
    </location>
</feature>
<feature type="transmembrane region" description="Helical" evidence="10">
    <location>
        <begin position="131"/>
        <end position="152"/>
    </location>
</feature>
<gene>
    <name evidence="11" type="ORF">SOCE26_097430</name>
</gene>
<feature type="transmembrane region" description="Helical" evidence="10">
    <location>
        <begin position="271"/>
        <end position="289"/>
    </location>
</feature>
<organism evidence="11 12">
    <name type="scientific">Sorangium cellulosum</name>
    <name type="common">Polyangium cellulosum</name>
    <dbReference type="NCBI Taxonomy" id="56"/>
    <lineage>
        <taxon>Bacteria</taxon>
        <taxon>Pseudomonadati</taxon>
        <taxon>Myxococcota</taxon>
        <taxon>Polyangia</taxon>
        <taxon>Polyangiales</taxon>
        <taxon>Polyangiaceae</taxon>
        <taxon>Sorangium</taxon>
    </lineage>
</organism>
<accession>A0A2L0F9P8</accession>
<evidence type="ECO:0000256" key="6">
    <source>
        <dbReference type="ARBA" id="ARBA00022989"/>
    </source>
</evidence>
<evidence type="ECO:0000256" key="1">
    <source>
        <dbReference type="ARBA" id="ARBA00004651"/>
    </source>
</evidence>
<keyword evidence="2" id="KW-0813">Transport</keyword>
<feature type="transmembrane region" description="Helical" evidence="10">
    <location>
        <begin position="159"/>
        <end position="181"/>
    </location>
</feature>
<evidence type="ECO:0000256" key="3">
    <source>
        <dbReference type="ARBA" id="ARBA00022449"/>
    </source>
</evidence>
<dbReference type="PANTHER" id="PTHR43298:SF2">
    <property type="entry name" value="FMN_FAD EXPORTER YEEO-RELATED"/>
    <property type="match status" value="1"/>
</dbReference>
<evidence type="ECO:0000256" key="2">
    <source>
        <dbReference type="ARBA" id="ARBA00022448"/>
    </source>
</evidence>
<sequence>MALAGQVWRLAWPAIAHMLLLTLVFLVGRGMVGRHSTTALAAMQLCGPLTWTIVSVFTATSAGTLAVVARGVGAGDRALAAAAARTSLIFALALGAAVALPLLAACGPLLRALFPEAGAEVVAQATAYLDIVLPALPLAFVVAVATSALQGAGDTKTPLVVATIGNVVNVAVSAVLIFGYLGLPALGVRGAAAGAACTMAAEAALLTAALLSRSSPLPLRAAPDASITGGAAGAHDRRAARSAARKERAAALGRVLRVAAPAFAERSVYHAGYMGFVAIIGLLGGAAMAANQALIAIESVCFLSADGFGIAAGALMAQRLGAQRPRDAARAGLIAALMAIAALSAFGALFAFAPRPLLLAFSSDPELLALGERALPVAAVAQPFMAFATVIGMGLRGAGDTRTVLAVTLVCSLVVRLGGTWLFAITLGYGLVGVWMGSTADWICRSVMLAVAYARGRWRGVAV</sequence>
<dbReference type="EMBL" id="CP012673">
    <property type="protein sequence ID" value="AUX48212.1"/>
    <property type="molecule type" value="Genomic_DNA"/>
</dbReference>
<dbReference type="GO" id="GO:0006811">
    <property type="term" value="P:monoatomic ion transport"/>
    <property type="evidence" value="ECO:0007669"/>
    <property type="project" value="UniProtKB-KW"/>
</dbReference>
<evidence type="ECO:0000256" key="4">
    <source>
        <dbReference type="ARBA" id="ARBA00022475"/>
    </source>
</evidence>
<dbReference type="PIRSF" id="PIRSF006603">
    <property type="entry name" value="DinF"/>
    <property type="match status" value="1"/>
</dbReference>
<protein>
    <recommendedName>
        <fullName evidence="9">Multidrug-efflux transporter</fullName>
    </recommendedName>
</protein>
<dbReference type="InterPro" id="IPR048279">
    <property type="entry name" value="MdtK-like"/>
</dbReference>
<dbReference type="PANTHER" id="PTHR43298">
    <property type="entry name" value="MULTIDRUG RESISTANCE PROTEIN NORM-RELATED"/>
    <property type="match status" value="1"/>
</dbReference>
<evidence type="ECO:0000313" key="12">
    <source>
        <dbReference type="Proteomes" id="UP000238348"/>
    </source>
</evidence>
<dbReference type="GO" id="GO:0005886">
    <property type="term" value="C:plasma membrane"/>
    <property type="evidence" value="ECO:0007669"/>
    <property type="project" value="UniProtKB-SubCell"/>
</dbReference>